<comment type="caution">
    <text evidence="1">The sequence shown here is derived from an EMBL/GenBank/DDBJ whole genome shotgun (WGS) entry which is preliminary data.</text>
</comment>
<dbReference type="Gene3D" id="3.40.50.1000">
    <property type="entry name" value="HAD superfamily/HAD-like"/>
    <property type="match status" value="1"/>
</dbReference>
<dbReference type="SUPFAM" id="SSF56784">
    <property type="entry name" value="HAD-like"/>
    <property type="match status" value="1"/>
</dbReference>
<dbReference type="InterPro" id="IPR036412">
    <property type="entry name" value="HAD-like_sf"/>
</dbReference>
<accession>A0ABT6F6Z5</accession>
<dbReference type="NCBIfam" id="TIGR01488">
    <property type="entry name" value="HAD-SF-IB"/>
    <property type="match status" value="1"/>
</dbReference>
<organism evidence="1 2">
    <name type="scientific">Paludisphaera mucosa</name>
    <dbReference type="NCBI Taxonomy" id="3030827"/>
    <lineage>
        <taxon>Bacteria</taxon>
        <taxon>Pseudomonadati</taxon>
        <taxon>Planctomycetota</taxon>
        <taxon>Planctomycetia</taxon>
        <taxon>Isosphaerales</taxon>
        <taxon>Isosphaeraceae</taxon>
        <taxon>Paludisphaera</taxon>
    </lineage>
</organism>
<dbReference type="Proteomes" id="UP001216907">
    <property type="component" value="Unassembled WGS sequence"/>
</dbReference>
<protein>
    <submittedName>
        <fullName evidence="1">HAD-IB family phosphatase</fullName>
    </submittedName>
</protein>
<dbReference type="Pfam" id="PF12710">
    <property type="entry name" value="HAD"/>
    <property type="match status" value="1"/>
</dbReference>
<dbReference type="EMBL" id="JARRAG010000001">
    <property type="protein sequence ID" value="MDG3003353.1"/>
    <property type="molecule type" value="Genomic_DNA"/>
</dbReference>
<proteinExistence type="predicted"/>
<evidence type="ECO:0000313" key="2">
    <source>
        <dbReference type="Proteomes" id="UP001216907"/>
    </source>
</evidence>
<keyword evidence="2" id="KW-1185">Reference proteome</keyword>
<reference evidence="1 2" key="1">
    <citation type="submission" date="2023-03" db="EMBL/GenBank/DDBJ databases">
        <title>Paludisphaera mucosa sp. nov. a novel planctomycete from northern fen.</title>
        <authorList>
            <person name="Ivanova A."/>
        </authorList>
    </citation>
    <scope>NUCLEOTIDE SEQUENCE [LARGE SCALE GENOMIC DNA]</scope>
    <source>
        <strain evidence="1 2">Pla2</strain>
    </source>
</reference>
<evidence type="ECO:0000313" key="1">
    <source>
        <dbReference type="EMBL" id="MDG3003353.1"/>
    </source>
</evidence>
<dbReference type="InterPro" id="IPR023214">
    <property type="entry name" value="HAD_sf"/>
</dbReference>
<dbReference type="RefSeq" id="WP_277859706.1">
    <property type="nucleotide sequence ID" value="NZ_JARRAG010000001.1"/>
</dbReference>
<name>A0ABT6F6Z5_9BACT</name>
<dbReference type="Gene3D" id="3.90.1470.20">
    <property type="match status" value="1"/>
</dbReference>
<gene>
    <name evidence="1" type="ORF">PZE19_06215</name>
</gene>
<sequence length="230" mass="25423">MPDAPTPAPPDRSLLVSDFDGTLTREDFYQLAIKELLPAGLPDYWGDYRAGRLTHFEALRAYFAHIREDEETVLDVVHRMGLEPRLAECLGELDRAGWDVVVTSAGCAWYIQILLGEAGVDIPVYSNPGRFVAGRGLLMELPPPGPFFSRELGVDKAGVVRQGLSEGRRVAFAGDGFPDQEAARLVPEDLRFARGDLARVLKEEGLGFVRYERWSDVARALCRPAGSPRP</sequence>